<proteinExistence type="predicted"/>
<protein>
    <submittedName>
        <fullName evidence="1">Uncharacterized protein</fullName>
    </submittedName>
</protein>
<evidence type="ECO:0000313" key="1">
    <source>
        <dbReference type="EMBL" id="VFQ89915.1"/>
    </source>
</evidence>
<organism evidence="1 2">
    <name type="scientific">Cuscuta campestris</name>
    <dbReference type="NCBI Taxonomy" id="132261"/>
    <lineage>
        <taxon>Eukaryota</taxon>
        <taxon>Viridiplantae</taxon>
        <taxon>Streptophyta</taxon>
        <taxon>Embryophyta</taxon>
        <taxon>Tracheophyta</taxon>
        <taxon>Spermatophyta</taxon>
        <taxon>Magnoliopsida</taxon>
        <taxon>eudicotyledons</taxon>
        <taxon>Gunneridae</taxon>
        <taxon>Pentapetalae</taxon>
        <taxon>asterids</taxon>
        <taxon>lamiids</taxon>
        <taxon>Solanales</taxon>
        <taxon>Convolvulaceae</taxon>
        <taxon>Cuscuteae</taxon>
        <taxon>Cuscuta</taxon>
        <taxon>Cuscuta subgen. Grammica</taxon>
        <taxon>Cuscuta sect. Cleistogrammica</taxon>
    </lineage>
</organism>
<evidence type="ECO:0000313" key="2">
    <source>
        <dbReference type="Proteomes" id="UP000595140"/>
    </source>
</evidence>
<accession>A0A484MM70</accession>
<keyword evidence="2" id="KW-1185">Reference proteome</keyword>
<gene>
    <name evidence="1" type="ORF">CCAM_LOCUS31691</name>
</gene>
<dbReference type="EMBL" id="OOIL02003924">
    <property type="protein sequence ID" value="VFQ89915.1"/>
    <property type="molecule type" value="Genomic_DNA"/>
</dbReference>
<dbReference type="Proteomes" id="UP000595140">
    <property type="component" value="Unassembled WGS sequence"/>
</dbReference>
<dbReference type="AlphaFoldDB" id="A0A484MM70"/>
<sequence>MLDTELRPRGLFDPTKSFFDCQGLCFLWLLKESNYRTRAPPPTRVSFVYAFTPLPAIPSPISSGDHHHHISLSNG</sequence>
<name>A0A484MM70_9ASTE</name>
<reference evidence="1 2" key="1">
    <citation type="submission" date="2018-04" db="EMBL/GenBank/DDBJ databases">
        <authorList>
            <person name="Vogel A."/>
        </authorList>
    </citation>
    <scope>NUCLEOTIDE SEQUENCE [LARGE SCALE GENOMIC DNA]</scope>
</reference>